<dbReference type="InterPro" id="IPR043504">
    <property type="entry name" value="Peptidase_S1_PA_chymotrypsin"/>
</dbReference>
<sequence>MWPFATVQTQRWADCEDVGFPISGLPTINTLRRGDDAMTSVYLPDSVVELILEYLDGARRGWRHVTPFGGFITAHEVAREHYMECLEFEDFSQWLTIEGGVSNAVAVTGVTPAEYQLINAFDKSWWFFNQSEFSNFGLDSLPEEMLAQVGANHTNLDVLGIFRAAPKWCEVESMLARVGRDRFRSARNRFDFIDRLFRDVFNRRALIFALKADLCLRIIQGRITMAAAEALDRDPNKIASSERLPEFMVRVLERQLKWLLTTFGVIIEIKNTFAFVVTKFRVILVDSIDWELVLSLVLYVALMVAVGKLVVMVLTPIYRTTKMIGTKVTRLVCGFTLAPTEAPVPANDQILITDAKDGSVSIALAKTLPIRVEEMAMAGSALCASAYRPVGAVMVVFEGSELRLIGCFFRYRNYMVTARHVANLVQAGVSEVYLVGVEKTPRGTVFLKTSKPYHVDPELFDLDQNEFTCESLDVYARKLGASAWGAVGLQQVSTKKPSAHRLNVNSCGFVNGVMQTGCGTTMKSKGQALELGHTASTQSGFSGSPVFGGGSVVGMHVAGQPDHNVMVRIEAITHFLPREESRGPDDVEYEEKYKYQGEPEDYYSEHGVRVGVTANGRARFVSEEELARNGYDSTDRVLRADFVSKTGRNWADYSDDDDDDYRIMRRRKENAVGPTRILSEKVSSLEEPKKTAAAPPVVETIIKRCEDVSPVHCGKTPAENQEVVEYFAGKEEEIAKLGYVAGEQTYPVINMQTEKVSGIKHLELFEENVKKCVEPPTPAEIDRTVNLLENMMEENKFEPKKGYRSPENITRIIDSNLVNERKSAGSPHQQMGLSTNGDVLRKLGKTGVAELVEREWSAALRLKLFLKAEAAKRKKLTKGMPRCVTGFPLEKMIKNQALFREMLDVSVANWKESPVKYAFSPGNPGHCEHLSALFKGKKVVECDKSNWDYNMFGYFFVILEELVVRLAVQPADMDDEEFAQYIRDARGAIREVAEGAQFVFTNGEVYEVTVAGIMKSGWLLTIFGNSVSQIALDVLVKIRMGLTDAEILDAGNTNVAGGDDTLQAFTDKVHLDVYKQKAAALGFEVDFKVHDKFVGSEFFSNVFRDVGGVIGFEPVRTTKHIEKLKRVKAADLPMALSSAMINYCWVDKHFNFFNTMYKHFRKANPTLYPLSLCKTKQYLRYKCKGFESGDAEEDVRFEMLDDVLDRLVEDQA</sequence>
<evidence type="ECO:0000256" key="3">
    <source>
        <dbReference type="SAM" id="Phobius"/>
    </source>
</evidence>
<feature type="transmembrane region" description="Helical" evidence="3">
    <location>
        <begin position="258"/>
        <end position="276"/>
    </location>
</feature>
<feature type="domain" description="RNA-directed RNA polymerase C-terminal" evidence="4">
    <location>
        <begin position="768"/>
        <end position="1091"/>
    </location>
</feature>
<evidence type="ECO:0000256" key="1">
    <source>
        <dbReference type="ARBA" id="ARBA00022741"/>
    </source>
</evidence>
<name>V5NEI2_9VIRU</name>
<dbReference type="Gene3D" id="2.40.10.10">
    <property type="entry name" value="Trypsin-like serine proteases"/>
    <property type="match status" value="1"/>
</dbReference>
<dbReference type="InterPro" id="IPR001205">
    <property type="entry name" value="RNA-dir_pol_C"/>
</dbReference>
<keyword evidence="3" id="KW-0812">Transmembrane</keyword>
<dbReference type="SUPFAM" id="SSF50494">
    <property type="entry name" value="Trypsin-like serine proteases"/>
    <property type="match status" value="1"/>
</dbReference>
<organism evidence="5">
    <name type="scientific">Carascovirus SF1</name>
    <dbReference type="NCBI Taxonomy" id="1424633"/>
    <lineage>
        <taxon>Viruses</taxon>
    </lineage>
</organism>
<dbReference type="SUPFAM" id="SSF56672">
    <property type="entry name" value="DNA/RNA polymerases"/>
    <property type="match status" value="1"/>
</dbReference>
<feature type="transmembrane region" description="Helical" evidence="3">
    <location>
        <begin position="296"/>
        <end position="318"/>
    </location>
</feature>
<evidence type="ECO:0000259" key="4">
    <source>
        <dbReference type="Pfam" id="PF00680"/>
    </source>
</evidence>
<dbReference type="GO" id="GO:0006351">
    <property type="term" value="P:DNA-templated transcription"/>
    <property type="evidence" value="ECO:0007669"/>
    <property type="project" value="InterPro"/>
</dbReference>
<dbReference type="GO" id="GO:0000166">
    <property type="term" value="F:nucleotide binding"/>
    <property type="evidence" value="ECO:0007669"/>
    <property type="project" value="UniProtKB-KW"/>
</dbReference>
<dbReference type="EMBL" id="KF510027">
    <property type="protein sequence ID" value="AHA86920.1"/>
    <property type="molecule type" value="Genomic_RNA"/>
</dbReference>
<accession>V5NEI2</accession>
<dbReference type="GO" id="GO:0016787">
    <property type="term" value="F:hydrolase activity"/>
    <property type="evidence" value="ECO:0007669"/>
    <property type="project" value="UniProtKB-KW"/>
</dbReference>
<keyword evidence="3" id="KW-1133">Transmembrane helix</keyword>
<evidence type="ECO:0000256" key="2">
    <source>
        <dbReference type="ARBA" id="ARBA00022801"/>
    </source>
</evidence>
<dbReference type="InterPro" id="IPR009003">
    <property type="entry name" value="Peptidase_S1_PA"/>
</dbReference>
<evidence type="ECO:0000313" key="5">
    <source>
        <dbReference type="EMBL" id="AHA86920.1"/>
    </source>
</evidence>
<protein>
    <submittedName>
        <fullName evidence="5">Gp1</fullName>
    </submittedName>
</protein>
<dbReference type="Pfam" id="PF00680">
    <property type="entry name" value="RdRP_1"/>
    <property type="match status" value="1"/>
</dbReference>
<keyword evidence="1" id="KW-0547">Nucleotide-binding</keyword>
<keyword evidence="3" id="KW-0472">Membrane</keyword>
<dbReference type="InterPro" id="IPR043502">
    <property type="entry name" value="DNA/RNA_pol_sf"/>
</dbReference>
<keyword evidence="2" id="KW-0378">Hydrolase</keyword>
<dbReference type="GO" id="GO:0003968">
    <property type="term" value="F:RNA-directed RNA polymerase activity"/>
    <property type="evidence" value="ECO:0007669"/>
    <property type="project" value="InterPro"/>
</dbReference>
<dbReference type="GO" id="GO:0003723">
    <property type="term" value="F:RNA binding"/>
    <property type="evidence" value="ECO:0007669"/>
    <property type="project" value="InterPro"/>
</dbReference>
<reference evidence="5" key="1">
    <citation type="submission" date="2013-08" db="EMBL/GenBank/DDBJ databases">
        <title>Virus sequences recovered in SF wastewater.</title>
        <authorList>
            <person name="Greninger A.L."/>
            <person name="Kellogg M."/>
            <person name="DeRisi J.L."/>
        </authorList>
    </citation>
    <scope>NUCLEOTIDE SEQUENCE</scope>
    <source>
        <strain evidence="5">SF1</strain>
    </source>
</reference>
<proteinExistence type="predicted"/>